<gene>
    <name evidence="1" type="ORF">PanWU01x14_025160</name>
</gene>
<proteinExistence type="predicted"/>
<evidence type="ECO:0000313" key="2">
    <source>
        <dbReference type="Proteomes" id="UP000237105"/>
    </source>
</evidence>
<dbReference type="EMBL" id="JXTB01000012">
    <property type="protein sequence ID" value="PON77760.1"/>
    <property type="molecule type" value="Genomic_DNA"/>
</dbReference>
<dbReference type="AlphaFoldDB" id="A0A2P5DWV0"/>
<name>A0A2P5DWV0_PARAD</name>
<accession>A0A2P5DWV0</accession>
<reference evidence="2" key="1">
    <citation type="submission" date="2016-06" db="EMBL/GenBank/DDBJ databases">
        <title>Parallel loss of symbiosis genes in relatives of nitrogen-fixing non-legume Parasponia.</title>
        <authorList>
            <person name="Van Velzen R."/>
            <person name="Holmer R."/>
            <person name="Bu F."/>
            <person name="Rutten L."/>
            <person name="Van Zeijl A."/>
            <person name="Liu W."/>
            <person name="Santuari L."/>
            <person name="Cao Q."/>
            <person name="Sharma T."/>
            <person name="Shen D."/>
            <person name="Roswanjaya Y."/>
            <person name="Wardhani T."/>
            <person name="Kalhor M.S."/>
            <person name="Jansen J."/>
            <person name="Van den Hoogen J."/>
            <person name="Gungor B."/>
            <person name="Hartog M."/>
            <person name="Hontelez J."/>
            <person name="Verver J."/>
            <person name="Yang W.-C."/>
            <person name="Schijlen E."/>
            <person name="Repin R."/>
            <person name="Schilthuizen M."/>
            <person name="Schranz E."/>
            <person name="Heidstra R."/>
            <person name="Miyata K."/>
            <person name="Fedorova E."/>
            <person name="Kohlen W."/>
            <person name="Bisseling T."/>
            <person name="Smit S."/>
            <person name="Geurts R."/>
        </authorList>
    </citation>
    <scope>NUCLEOTIDE SEQUENCE [LARGE SCALE GENOMIC DNA]</scope>
    <source>
        <strain evidence="2">cv. WU1-14</strain>
    </source>
</reference>
<evidence type="ECO:0000313" key="1">
    <source>
        <dbReference type="EMBL" id="PON77760.1"/>
    </source>
</evidence>
<sequence length="124" mass="13930">MHCTKVFNSTEFETPVPRPSIIVLAIFISSKGSETLTQIRLSKRASTLSSLYIHELDDIKASASLIAFTQQLAYEDTLVLVSTMYFGFINKAGSLWSQRLFLNKPLYVKIVPIFLFVNPILGLD</sequence>
<comment type="caution">
    <text evidence="1">The sequence shown here is derived from an EMBL/GenBank/DDBJ whole genome shotgun (WGS) entry which is preliminary data.</text>
</comment>
<dbReference type="Proteomes" id="UP000237105">
    <property type="component" value="Unassembled WGS sequence"/>
</dbReference>
<keyword evidence="2" id="KW-1185">Reference proteome</keyword>
<protein>
    <submittedName>
        <fullName evidence="1">Uncharacterized protein</fullName>
    </submittedName>
</protein>
<organism evidence="1 2">
    <name type="scientific">Parasponia andersonii</name>
    <name type="common">Sponia andersonii</name>
    <dbReference type="NCBI Taxonomy" id="3476"/>
    <lineage>
        <taxon>Eukaryota</taxon>
        <taxon>Viridiplantae</taxon>
        <taxon>Streptophyta</taxon>
        <taxon>Embryophyta</taxon>
        <taxon>Tracheophyta</taxon>
        <taxon>Spermatophyta</taxon>
        <taxon>Magnoliopsida</taxon>
        <taxon>eudicotyledons</taxon>
        <taxon>Gunneridae</taxon>
        <taxon>Pentapetalae</taxon>
        <taxon>rosids</taxon>
        <taxon>fabids</taxon>
        <taxon>Rosales</taxon>
        <taxon>Cannabaceae</taxon>
        <taxon>Parasponia</taxon>
    </lineage>
</organism>